<organism evidence="1 2">
    <name type="scientific">Terracoccus luteus</name>
    <dbReference type="NCBI Taxonomy" id="53356"/>
    <lineage>
        <taxon>Bacteria</taxon>
        <taxon>Bacillati</taxon>
        <taxon>Actinomycetota</taxon>
        <taxon>Actinomycetes</taxon>
        <taxon>Micrococcales</taxon>
        <taxon>Intrasporangiaceae</taxon>
        <taxon>Terracoccus</taxon>
    </lineage>
</organism>
<evidence type="ECO:0000313" key="1">
    <source>
        <dbReference type="EMBL" id="RKT80064.1"/>
    </source>
</evidence>
<dbReference type="RefSeq" id="WP_121034850.1">
    <property type="nucleotide sequence ID" value="NZ_RBXT01000001.1"/>
</dbReference>
<sequence length="178" mass="19249">MPTWIALLRAVNVGGRSYPMAQLRAVLTEAGYGDVETHIQTGNVRLTSPLRSRAKLESELERLLSDDRGFTVEVVALTPAELAEIAADADELSEADPPSGGHYVSVLKTAPTDAGRRTIETDPPEGERVHVRGRAVHLLYDKPYHEARRSNAAVEKALGTSTNRNATVVRALAAKWGA</sequence>
<gene>
    <name evidence="1" type="ORF">DFJ68_3543</name>
</gene>
<dbReference type="InterPro" id="IPR012545">
    <property type="entry name" value="DUF1697"/>
</dbReference>
<dbReference type="Proteomes" id="UP000278440">
    <property type="component" value="Unassembled WGS sequence"/>
</dbReference>
<comment type="caution">
    <text evidence="1">The sequence shown here is derived from an EMBL/GenBank/DDBJ whole genome shotgun (WGS) entry which is preliminary data.</text>
</comment>
<dbReference type="Pfam" id="PF08002">
    <property type="entry name" value="DUF1697"/>
    <property type="match status" value="1"/>
</dbReference>
<dbReference type="OrthoDB" id="9806494at2"/>
<accession>A0A495Y3H4</accession>
<dbReference type="PIRSF" id="PIRSF008502">
    <property type="entry name" value="UCP008502"/>
    <property type="match status" value="1"/>
</dbReference>
<dbReference type="AlphaFoldDB" id="A0A495Y3H4"/>
<dbReference type="Gene3D" id="3.30.70.1280">
    <property type="entry name" value="SP0830-like domains"/>
    <property type="match status" value="1"/>
</dbReference>
<protein>
    <submittedName>
        <fullName evidence="1">Uncharacterized protein (DUF1697 family)</fullName>
    </submittedName>
</protein>
<name>A0A495Y3H4_9MICO</name>
<dbReference type="PANTHER" id="PTHR36439:SF1">
    <property type="entry name" value="DUF1697 DOMAIN-CONTAINING PROTEIN"/>
    <property type="match status" value="1"/>
</dbReference>
<reference evidence="1 2" key="1">
    <citation type="submission" date="2018-10" db="EMBL/GenBank/DDBJ databases">
        <title>Sequencing the genomes of 1000 actinobacteria strains.</title>
        <authorList>
            <person name="Klenk H.-P."/>
        </authorList>
    </citation>
    <scope>NUCLEOTIDE SEQUENCE [LARGE SCALE GENOMIC DNA]</scope>
    <source>
        <strain evidence="1 2">DSM 44267</strain>
    </source>
</reference>
<keyword evidence="2" id="KW-1185">Reference proteome</keyword>
<dbReference type="PANTHER" id="PTHR36439">
    <property type="entry name" value="BLL4334 PROTEIN"/>
    <property type="match status" value="1"/>
</dbReference>
<dbReference type="EMBL" id="RBXT01000001">
    <property type="protein sequence ID" value="RKT80064.1"/>
    <property type="molecule type" value="Genomic_DNA"/>
</dbReference>
<evidence type="ECO:0000313" key="2">
    <source>
        <dbReference type="Proteomes" id="UP000278440"/>
    </source>
</evidence>
<dbReference type="SUPFAM" id="SSF160379">
    <property type="entry name" value="SP0830-like"/>
    <property type="match status" value="1"/>
</dbReference>
<proteinExistence type="predicted"/>